<protein>
    <recommendedName>
        <fullName evidence="3">DUF4267 domain-containing protein</fullName>
    </recommendedName>
</protein>
<organism evidence="1 2">
    <name type="scientific">Nocardioides salarius</name>
    <dbReference type="NCBI Taxonomy" id="374513"/>
    <lineage>
        <taxon>Bacteria</taxon>
        <taxon>Bacillati</taxon>
        <taxon>Actinomycetota</taxon>
        <taxon>Actinomycetes</taxon>
        <taxon>Propionibacteriales</taxon>
        <taxon>Nocardioidaceae</taxon>
        <taxon>Nocardioides</taxon>
    </lineage>
</organism>
<gene>
    <name evidence="1" type="ORF">JOE61_000010</name>
</gene>
<proteinExistence type="predicted"/>
<comment type="caution">
    <text evidence="1">The sequence shown here is derived from an EMBL/GenBank/DDBJ whole genome shotgun (WGS) entry which is preliminary data.</text>
</comment>
<sequence>MNPVTGLSLGRIAIGAAALARPDLVTRMFGVDVAANPQAGFVARLFGSREVALGVATLAASGRGRTGLVLLGVGVDLADAVAGHLAPREQGLEVLDARVMSGVASGAVLSGLMGLRTGPRGRASGPAPD</sequence>
<evidence type="ECO:0000313" key="2">
    <source>
        <dbReference type="Proteomes" id="UP000732378"/>
    </source>
</evidence>
<name>A0ABS2M4T5_9ACTN</name>
<evidence type="ECO:0008006" key="3">
    <source>
        <dbReference type="Google" id="ProtNLM"/>
    </source>
</evidence>
<dbReference type="Proteomes" id="UP000732378">
    <property type="component" value="Unassembled WGS sequence"/>
</dbReference>
<dbReference type="RefSeq" id="WP_193668867.1">
    <property type="nucleotide sequence ID" value="NZ_JACDTV010000006.1"/>
</dbReference>
<accession>A0ABS2M4T5</accession>
<keyword evidence="2" id="KW-1185">Reference proteome</keyword>
<evidence type="ECO:0000313" key="1">
    <source>
        <dbReference type="EMBL" id="MBM7506196.1"/>
    </source>
</evidence>
<reference evidence="1 2" key="1">
    <citation type="submission" date="2021-01" db="EMBL/GenBank/DDBJ databases">
        <title>Sequencing the genomes of 1000 actinobacteria strains.</title>
        <authorList>
            <person name="Klenk H.-P."/>
        </authorList>
    </citation>
    <scope>NUCLEOTIDE SEQUENCE [LARGE SCALE GENOMIC DNA]</scope>
    <source>
        <strain evidence="1 2">DSM 18239</strain>
    </source>
</reference>
<dbReference type="EMBL" id="JAFBBZ010000001">
    <property type="protein sequence ID" value="MBM7506196.1"/>
    <property type="molecule type" value="Genomic_DNA"/>
</dbReference>